<dbReference type="EMBL" id="JH816523">
    <property type="protein sequence ID" value="EKC40666.1"/>
    <property type="molecule type" value="Genomic_DNA"/>
</dbReference>
<protein>
    <submittedName>
        <fullName evidence="1">Uncharacterized protein</fullName>
    </submittedName>
</protein>
<evidence type="ECO:0000313" key="1">
    <source>
        <dbReference type="EMBL" id="EKC40666.1"/>
    </source>
</evidence>
<gene>
    <name evidence="1" type="ORF">CGI_10014088</name>
</gene>
<organism evidence="1">
    <name type="scientific">Magallana gigas</name>
    <name type="common">Pacific oyster</name>
    <name type="synonym">Crassostrea gigas</name>
    <dbReference type="NCBI Taxonomy" id="29159"/>
    <lineage>
        <taxon>Eukaryota</taxon>
        <taxon>Metazoa</taxon>
        <taxon>Spiralia</taxon>
        <taxon>Lophotrochozoa</taxon>
        <taxon>Mollusca</taxon>
        <taxon>Bivalvia</taxon>
        <taxon>Autobranchia</taxon>
        <taxon>Pteriomorphia</taxon>
        <taxon>Ostreida</taxon>
        <taxon>Ostreoidea</taxon>
        <taxon>Ostreidae</taxon>
        <taxon>Magallana</taxon>
    </lineage>
</organism>
<dbReference type="HOGENOM" id="CLU_2075397_0_0_1"/>
<reference evidence="1" key="1">
    <citation type="journal article" date="2012" name="Nature">
        <title>The oyster genome reveals stress adaptation and complexity of shell formation.</title>
        <authorList>
            <person name="Zhang G."/>
            <person name="Fang X."/>
            <person name="Guo X."/>
            <person name="Li L."/>
            <person name="Luo R."/>
            <person name="Xu F."/>
            <person name="Yang P."/>
            <person name="Zhang L."/>
            <person name="Wang X."/>
            <person name="Qi H."/>
            <person name="Xiong Z."/>
            <person name="Que H."/>
            <person name="Xie Y."/>
            <person name="Holland P.W."/>
            <person name="Paps J."/>
            <person name="Zhu Y."/>
            <person name="Wu F."/>
            <person name="Chen Y."/>
            <person name="Wang J."/>
            <person name="Peng C."/>
            <person name="Meng J."/>
            <person name="Yang L."/>
            <person name="Liu J."/>
            <person name="Wen B."/>
            <person name="Zhang N."/>
            <person name="Huang Z."/>
            <person name="Zhu Q."/>
            <person name="Feng Y."/>
            <person name="Mount A."/>
            <person name="Hedgecock D."/>
            <person name="Xu Z."/>
            <person name="Liu Y."/>
            <person name="Domazet-Loso T."/>
            <person name="Du Y."/>
            <person name="Sun X."/>
            <person name="Zhang S."/>
            <person name="Liu B."/>
            <person name="Cheng P."/>
            <person name="Jiang X."/>
            <person name="Li J."/>
            <person name="Fan D."/>
            <person name="Wang W."/>
            <person name="Fu W."/>
            <person name="Wang T."/>
            <person name="Wang B."/>
            <person name="Zhang J."/>
            <person name="Peng Z."/>
            <person name="Li Y."/>
            <person name="Li N."/>
            <person name="Wang J."/>
            <person name="Chen M."/>
            <person name="He Y."/>
            <person name="Tan F."/>
            <person name="Song X."/>
            <person name="Zheng Q."/>
            <person name="Huang R."/>
            <person name="Yang H."/>
            <person name="Du X."/>
            <person name="Chen L."/>
            <person name="Yang M."/>
            <person name="Gaffney P.M."/>
            <person name="Wang S."/>
            <person name="Luo L."/>
            <person name="She Z."/>
            <person name="Ming Y."/>
            <person name="Huang W."/>
            <person name="Zhang S."/>
            <person name="Huang B."/>
            <person name="Zhang Y."/>
            <person name="Qu T."/>
            <person name="Ni P."/>
            <person name="Miao G."/>
            <person name="Wang J."/>
            <person name="Wang Q."/>
            <person name="Steinberg C.E."/>
            <person name="Wang H."/>
            <person name="Li N."/>
            <person name="Qian L."/>
            <person name="Zhang G."/>
            <person name="Li Y."/>
            <person name="Yang H."/>
            <person name="Liu X."/>
            <person name="Wang J."/>
            <person name="Yin Y."/>
            <person name="Wang J."/>
        </authorList>
    </citation>
    <scope>NUCLEOTIDE SEQUENCE [LARGE SCALE GENOMIC DNA]</scope>
    <source>
        <strain evidence="1">05x7-T-G4-1.051#20</strain>
    </source>
</reference>
<accession>K1S071</accession>
<dbReference type="InParanoid" id="K1S071"/>
<dbReference type="AlphaFoldDB" id="K1S071"/>
<sequence>MAVEEAEEGDYNTLLLIYRPGCASMYSWKEGFNHCDASYSTRQPTLEDVSTLQHDSWIYVARIFLPEISEDFPDPDKCLRYHVNEKTAMFGDCKEKQNFPLTFFAEDEHIEMKCGIQV</sequence>
<proteinExistence type="predicted"/>
<name>K1S071_MAGGI</name>